<dbReference type="KEGG" id="syw:SYNW2112"/>
<dbReference type="HOGENOM" id="CLU_1980501_0_0_3"/>
<feature type="compositionally biased region" description="Basic and acidic residues" evidence="1">
    <location>
        <begin position="58"/>
        <end position="73"/>
    </location>
</feature>
<feature type="region of interest" description="Disordered" evidence="1">
    <location>
        <begin position="49"/>
        <end position="82"/>
    </location>
</feature>
<dbReference type="Proteomes" id="UP000001422">
    <property type="component" value="Chromosome"/>
</dbReference>
<evidence type="ECO:0000313" key="2">
    <source>
        <dbReference type="EMBL" id="CAE08627.1"/>
    </source>
</evidence>
<organism evidence="2 3">
    <name type="scientific">Parasynechococcus marenigrum (strain WH8102)</name>
    <dbReference type="NCBI Taxonomy" id="84588"/>
    <lineage>
        <taxon>Bacteria</taxon>
        <taxon>Bacillati</taxon>
        <taxon>Cyanobacteriota</taxon>
        <taxon>Cyanophyceae</taxon>
        <taxon>Synechococcales</taxon>
        <taxon>Prochlorococcaceae</taxon>
        <taxon>Parasynechococcus</taxon>
        <taxon>Parasynechococcus marenigrum</taxon>
    </lineage>
</organism>
<reference evidence="2 3" key="1">
    <citation type="journal article" date="2003" name="Nature">
        <title>The genome of a motile marine Synechococcus.</title>
        <authorList>
            <person name="Palenik B."/>
            <person name="Brahamsha B."/>
            <person name="Larimer F."/>
            <person name="Land M."/>
            <person name="Hauser L."/>
            <person name="Chain P."/>
            <person name="Lamerdin J."/>
            <person name="Regala W."/>
            <person name="Allen E.A."/>
            <person name="McCarren J."/>
            <person name="Paulsen I."/>
            <person name="Dufresne A."/>
            <person name="Partensky F."/>
            <person name="Webb E."/>
            <person name="Waterbury J."/>
        </authorList>
    </citation>
    <scope>NUCLEOTIDE SEQUENCE [LARGE SCALE GENOMIC DNA]</scope>
    <source>
        <strain evidence="2 3">WH8102</strain>
    </source>
</reference>
<sequence length="126" mass="14510">MHTYSTSRNHNNDHCSIMHANKNGDIFGTRHVDGGGTPDIPRLKCHRKANMPVQRGRSIRDSVKISTKEDSKKNTKKKHNQKQMAIIPPAMRAKLRKYSKQSEQHILLLRAQHLKNQSNEARRRPA</sequence>
<dbReference type="AlphaFoldDB" id="Q7U4F6"/>
<name>Q7U4F6_PARMW</name>
<evidence type="ECO:0000256" key="1">
    <source>
        <dbReference type="SAM" id="MobiDB-lite"/>
    </source>
</evidence>
<dbReference type="STRING" id="84588.SYNW2112"/>
<protein>
    <submittedName>
        <fullName evidence="2">Uncharacterized protein</fullName>
    </submittedName>
</protein>
<evidence type="ECO:0000313" key="3">
    <source>
        <dbReference type="Proteomes" id="UP000001422"/>
    </source>
</evidence>
<dbReference type="EMBL" id="BX569694">
    <property type="protein sequence ID" value="CAE08627.1"/>
    <property type="molecule type" value="Genomic_DNA"/>
</dbReference>
<keyword evidence="3" id="KW-1185">Reference proteome</keyword>
<proteinExistence type="predicted"/>
<gene>
    <name evidence="2" type="ordered locus">SYNW2112</name>
</gene>
<accession>Q7U4F6</accession>